<dbReference type="InterPro" id="IPR024455">
    <property type="entry name" value="Phage_capsid"/>
</dbReference>
<keyword evidence="5" id="KW-1185">Reference proteome</keyword>
<dbReference type="EMBL" id="BAAANE010000002">
    <property type="protein sequence ID" value="GAA1622647.1"/>
    <property type="molecule type" value="Genomic_DNA"/>
</dbReference>
<protein>
    <recommendedName>
        <fullName evidence="3">Phage capsid-like C-terminal domain-containing protein</fullName>
    </recommendedName>
</protein>
<keyword evidence="2" id="KW-0175">Coiled coil</keyword>
<dbReference type="Proteomes" id="UP001501319">
    <property type="component" value="Unassembled WGS sequence"/>
</dbReference>
<proteinExistence type="predicted"/>
<evidence type="ECO:0000313" key="5">
    <source>
        <dbReference type="Proteomes" id="UP001501319"/>
    </source>
</evidence>
<evidence type="ECO:0000259" key="3">
    <source>
        <dbReference type="Pfam" id="PF05065"/>
    </source>
</evidence>
<sequence>MSYKAMALAALEQRTKLVEEHRSVMADRNLSQDERRERAQNLEADIRALEVEAEAAVSDGEREAEARDLFGKAGNLVIPGGGSKRSEVRMNVPMRSGQSFGDIAGTATDDEFGEYLRDMAYGFTTRAQSEGVGSEGGILVPQKLSASVLDLARAKSATAQAGAAIVPLASKTNDFPVLTGDAVAAWRAENGAISESQAAFAPVTFTSKSLSVVVKAPWELMEDNIVDFGATLRDSFAKFFAVALDKAALYGAGTATEPKGLTKVSGITKASMGANGAALTDYGPIITGAAAVRGANYEPTAYVIAERTAASLANLKATANGQYLTPPAYLDGVKQVRSANVPINLTQGTSNLASDIITGDFGLLGIGIRTSFELKVLTERYADNGQVGFIGWMRADVQPFRTDAFHVTNGVL</sequence>
<evidence type="ECO:0000256" key="2">
    <source>
        <dbReference type="SAM" id="Coils"/>
    </source>
</evidence>
<dbReference type="SUPFAM" id="SSF56563">
    <property type="entry name" value="Major capsid protein gp5"/>
    <property type="match status" value="1"/>
</dbReference>
<gene>
    <name evidence="4" type="ORF">GCM10009744_07420</name>
</gene>
<dbReference type="Gene3D" id="3.30.2320.10">
    <property type="entry name" value="hypothetical protein PF0899 domain"/>
    <property type="match status" value="1"/>
</dbReference>
<evidence type="ECO:0000313" key="4">
    <source>
        <dbReference type="EMBL" id="GAA1622647.1"/>
    </source>
</evidence>
<reference evidence="5" key="1">
    <citation type="journal article" date="2019" name="Int. J. Syst. Evol. Microbiol.">
        <title>The Global Catalogue of Microorganisms (GCM) 10K type strain sequencing project: providing services to taxonomists for standard genome sequencing and annotation.</title>
        <authorList>
            <consortium name="The Broad Institute Genomics Platform"/>
            <consortium name="The Broad Institute Genome Sequencing Center for Infectious Disease"/>
            <person name="Wu L."/>
            <person name="Ma J."/>
        </authorList>
    </citation>
    <scope>NUCLEOTIDE SEQUENCE [LARGE SCALE GENOMIC DNA]</scope>
    <source>
        <strain evidence="5">JCM 14306</strain>
    </source>
</reference>
<accession>A0ABP4QWB1</accession>
<feature type="domain" description="Phage capsid-like C-terminal" evidence="3">
    <location>
        <begin position="136"/>
        <end position="408"/>
    </location>
</feature>
<dbReference type="NCBIfam" id="TIGR01554">
    <property type="entry name" value="major_cap_HK97"/>
    <property type="match status" value="1"/>
</dbReference>
<feature type="coiled-coil region" evidence="2">
    <location>
        <begin position="32"/>
        <end position="59"/>
    </location>
</feature>
<name>A0ABP4QWB1_9ACTN</name>
<dbReference type="Gene3D" id="3.30.2400.10">
    <property type="entry name" value="Major capsid protein gp5"/>
    <property type="match status" value="1"/>
</dbReference>
<dbReference type="Pfam" id="PF05065">
    <property type="entry name" value="Phage_capsid"/>
    <property type="match status" value="1"/>
</dbReference>
<comment type="subcellular location">
    <subcellularLocation>
        <location evidence="1">Virion</location>
    </subcellularLocation>
</comment>
<organism evidence="4 5">
    <name type="scientific">Kribbella alba</name>
    <dbReference type="NCBI Taxonomy" id="190197"/>
    <lineage>
        <taxon>Bacteria</taxon>
        <taxon>Bacillati</taxon>
        <taxon>Actinomycetota</taxon>
        <taxon>Actinomycetes</taxon>
        <taxon>Propionibacteriales</taxon>
        <taxon>Kribbellaceae</taxon>
        <taxon>Kribbella</taxon>
    </lineage>
</organism>
<dbReference type="RefSeq" id="WP_344108671.1">
    <property type="nucleotide sequence ID" value="NZ_BAAANE010000002.1"/>
</dbReference>
<evidence type="ECO:0000256" key="1">
    <source>
        <dbReference type="ARBA" id="ARBA00004328"/>
    </source>
</evidence>
<comment type="caution">
    <text evidence="4">The sequence shown here is derived from an EMBL/GenBank/DDBJ whole genome shotgun (WGS) entry which is preliminary data.</text>
</comment>
<dbReference type="InterPro" id="IPR054612">
    <property type="entry name" value="Phage_capsid-like_C"/>
</dbReference>